<feature type="domain" description="DNA methylase adenine-specific" evidence="3">
    <location>
        <begin position="55"/>
        <end position="313"/>
    </location>
</feature>
<dbReference type="Pfam" id="PF02384">
    <property type="entry name" value="N6_Mtase"/>
    <property type="match status" value="1"/>
</dbReference>
<organism evidence="4 5">
    <name type="scientific">Actinosynnema pretiosum subsp. pretiosum</name>
    <dbReference type="NCBI Taxonomy" id="103721"/>
    <lineage>
        <taxon>Bacteria</taxon>
        <taxon>Bacillati</taxon>
        <taxon>Actinomycetota</taxon>
        <taxon>Actinomycetes</taxon>
        <taxon>Pseudonocardiales</taxon>
        <taxon>Pseudonocardiaceae</taxon>
        <taxon>Actinosynnema</taxon>
    </lineage>
</organism>
<dbReference type="Gene3D" id="3.90.220.20">
    <property type="entry name" value="DNA methylase specificity domains"/>
    <property type="match status" value="1"/>
</dbReference>
<dbReference type="AlphaFoldDB" id="A0AA45L1S0"/>
<dbReference type="PANTHER" id="PTHR42998:SF1">
    <property type="entry name" value="TYPE I RESTRICTION ENZYME HINDI METHYLASE SUBUNIT"/>
    <property type="match status" value="1"/>
</dbReference>
<dbReference type="SUPFAM" id="SSF53335">
    <property type="entry name" value="S-adenosyl-L-methionine-dependent methyltransferases"/>
    <property type="match status" value="1"/>
</dbReference>
<evidence type="ECO:0000313" key="4">
    <source>
        <dbReference type="EMBL" id="QUF01737.1"/>
    </source>
</evidence>
<accession>A0AA45L1S0</accession>
<evidence type="ECO:0000313" key="5">
    <source>
        <dbReference type="Proteomes" id="UP000677152"/>
    </source>
</evidence>
<reference evidence="4" key="1">
    <citation type="submission" date="2021-04" db="EMBL/GenBank/DDBJ databases">
        <title>Genomic sequence of Actinosynnema pretiosum subsp. pretiosum ATCC 31280 (C-14919).</title>
        <authorList>
            <person name="Bai L."/>
            <person name="Wang X."/>
            <person name="Xiao Y."/>
        </authorList>
    </citation>
    <scope>NUCLEOTIDE SEQUENCE</scope>
    <source>
        <strain evidence="4">ATCC 31280</strain>
    </source>
</reference>
<dbReference type="InterPro" id="IPR044946">
    <property type="entry name" value="Restrct_endonuc_typeI_TRD_sf"/>
</dbReference>
<evidence type="ECO:0000256" key="1">
    <source>
        <dbReference type="ARBA" id="ARBA00022747"/>
    </source>
</evidence>
<dbReference type="EMBL" id="CP073249">
    <property type="protein sequence ID" value="QUF01737.1"/>
    <property type="molecule type" value="Genomic_DNA"/>
</dbReference>
<proteinExistence type="predicted"/>
<keyword evidence="2" id="KW-0238">DNA-binding</keyword>
<dbReference type="GO" id="GO:0032259">
    <property type="term" value="P:methylation"/>
    <property type="evidence" value="ECO:0007669"/>
    <property type="project" value="UniProtKB-KW"/>
</dbReference>
<evidence type="ECO:0000256" key="2">
    <source>
        <dbReference type="ARBA" id="ARBA00023125"/>
    </source>
</evidence>
<dbReference type="InterPro" id="IPR003356">
    <property type="entry name" value="DNA_methylase_A-5"/>
</dbReference>
<sequence>MRGLLVDSRLPGADVEAGGALPAAVPAADVAEEPARVADALLSRPGRDAGHRTPPLARCLVELVDPRPGETVHDPCCGDGRLLVAVAGHLAPESPGAGALSGRAADEVSSRVCAALLGIRGMSADLRAHGDGFRCELFDVVVAHPPVTLAPPGGEGPPLGEPSARGTGLAWVQHALRELAPGGRAALLVPGSTASGQAGRDVAVRRALVEAGVVECVVALPGRSSRAVVWVLRAPGAGPVDPEVLFVDAAGGGEPGGRVVDDAVVDRVVGEHRRRAERGGRRFAGQEGFSRSAARAEIARNDFRLAPAGYVARPAAAPAPLEHLLAEVDALRAELSGLRGAVAAREAEGERAFAAALAATGGVPRAEVPLGRIAEVAAGPGTMARGDGVPVVLPRNIGGGRVDRGAHDRAPARGDRYALRAGDVVCARTGTLGRYGVVGADQDGWLLGPGCLRLRPGTGVVPGYLAHFLNSPEGAAGLERLLSGGAVPHVTTRAMGELVVRLPPTAAQTTIAAALDAADARLALHRRVEDAERELRELTFAAPTHAR</sequence>
<gene>
    <name evidence="4" type="ORF">KCV87_19470</name>
</gene>
<keyword evidence="4" id="KW-0808">Transferase</keyword>
<dbReference type="Proteomes" id="UP000677152">
    <property type="component" value="Chromosome"/>
</dbReference>
<dbReference type="PRINTS" id="PR00507">
    <property type="entry name" value="N12N6MTFRASE"/>
</dbReference>
<protein>
    <submittedName>
        <fullName evidence="4">N-6 DNA methylase</fullName>
    </submittedName>
</protein>
<dbReference type="CDD" id="cd16961">
    <property type="entry name" value="RMtype1_S_TRD-CR_like"/>
    <property type="match status" value="1"/>
</dbReference>
<name>A0AA45L1S0_9PSEU</name>
<dbReference type="GO" id="GO:0009307">
    <property type="term" value="P:DNA restriction-modification system"/>
    <property type="evidence" value="ECO:0007669"/>
    <property type="project" value="UniProtKB-KW"/>
</dbReference>
<dbReference type="GO" id="GO:0003677">
    <property type="term" value="F:DNA binding"/>
    <property type="evidence" value="ECO:0007669"/>
    <property type="project" value="UniProtKB-KW"/>
</dbReference>
<dbReference type="GO" id="GO:0008170">
    <property type="term" value="F:N-methyltransferase activity"/>
    <property type="evidence" value="ECO:0007669"/>
    <property type="project" value="InterPro"/>
</dbReference>
<dbReference type="InterPro" id="IPR029063">
    <property type="entry name" value="SAM-dependent_MTases_sf"/>
</dbReference>
<dbReference type="InterPro" id="IPR052916">
    <property type="entry name" value="Type-I_RE_MTase_Subunit"/>
</dbReference>
<dbReference type="SUPFAM" id="SSF116734">
    <property type="entry name" value="DNA methylase specificity domain"/>
    <property type="match status" value="1"/>
</dbReference>
<keyword evidence="4" id="KW-0489">Methyltransferase</keyword>
<dbReference type="Gene3D" id="3.40.50.150">
    <property type="entry name" value="Vaccinia Virus protein VP39"/>
    <property type="match status" value="1"/>
</dbReference>
<dbReference type="PANTHER" id="PTHR42998">
    <property type="entry name" value="TYPE I RESTRICTION ENZYME HINDVIIP M PROTEIN-RELATED"/>
    <property type="match status" value="1"/>
</dbReference>
<evidence type="ECO:0000259" key="3">
    <source>
        <dbReference type="Pfam" id="PF02384"/>
    </source>
</evidence>
<keyword evidence="1" id="KW-0680">Restriction system</keyword>